<dbReference type="GeneID" id="22582322"/>
<dbReference type="CDD" id="cd03443">
    <property type="entry name" value="PaaI_thioesterase"/>
    <property type="match status" value="1"/>
</dbReference>
<protein>
    <recommendedName>
        <fullName evidence="2">Thioesterase domain-containing protein</fullName>
    </recommendedName>
</protein>
<dbReference type="GO" id="GO:0047617">
    <property type="term" value="F:fatty acyl-CoA hydrolase activity"/>
    <property type="evidence" value="ECO:0007669"/>
    <property type="project" value="InterPro"/>
</dbReference>
<dbReference type="InterPro" id="IPR006683">
    <property type="entry name" value="Thioestr_dom"/>
</dbReference>
<evidence type="ECO:0000259" key="2">
    <source>
        <dbReference type="Pfam" id="PF03061"/>
    </source>
</evidence>
<feature type="domain" description="Thioesterase" evidence="2">
    <location>
        <begin position="87"/>
        <end position="168"/>
    </location>
</feature>
<dbReference type="PANTHER" id="PTHR21660:SF9">
    <property type="entry name" value="THIOESTERASE DOMAIN-CONTAINING PROTEIN"/>
    <property type="match status" value="1"/>
</dbReference>
<comment type="similarity">
    <text evidence="1">Belongs to the thioesterase PaaI family.</text>
</comment>
<accession>C1G6W7</accession>
<reference evidence="3 4" key="1">
    <citation type="journal article" date="2011" name="PLoS Genet.">
        <title>Comparative genomic analysis of human fungal pathogens causing paracoccidioidomycosis.</title>
        <authorList>
            <person name="Desjardins C.A."/>
            <person name="Champion M.D."/>
            <person name="Holder J.W."/>
            <person name="Muszewska A."/>
            <person name="Goldberg J."/>
            <person name="Bailao A.M."/>
            <person name="Brigido M.M."/>
            <person name="Ferreira M.E."/>
            <person name="Garcia A.M."/>
            <person name="Grynberg M."/>
            <person name="Gujja S."/>
            <person name="Heiman D.I."/>
            <person name="Henn M.R."/>
            <person name="Kodira C.D."/>
            <person name="Leon-Narvaez H."/>
            <person name="Longo L.V."/>
            <person name="Ma L.J."/>
            <person name="Malavazi I."/>
            <person name="Matsuo A.L."/>
            <person name="Morais F.V."/>
            <person name="Pereira M."/>
            <person name="Rodriguez-Brito S."/>
            <person name="Sakthikumar S."/>
            <person name="Salem-Izacc S.M."/>
            <person name="Sykes S.M."/>
            <person name="Teixeira M.M."/>
            <person name="Vallejo M.C."/>
            <person name="Walter M.E."/>
            <person name="Yandava C."/>
            <person name="Young S."/>
            <person name="Zeng Q."/>
            <person name="Zucker J."/>
            <person name="Felipe M.S."/>
            <person name="Goldman G.H."/>
            <person name="Haas B.J."/>
            <person name="McEwen J.G."/>
            <person name="Nino-Vega G."/>
            <person name="Puccia R."/>
            <person name="San-Blas G."/>
            <person name="Soares C.M."/>
            <person name="Birren B.W."/>
            <person name="Cuomo C.A."/>
        </authorList>
    </citation>
    <scope>NUCLEOTIDE SEQUENCE [LARGE SCALE GENOMIC DNA]</scope>
    <source>
        <strain evidence="3 4">Pb18</strain>
    </source>
</reference>
<name>C1G6W7_PARBD</name>
<dbReference type="Gene3D" id="3.10.129.10">
    <property type="entry name" value="Hotdog Thioesterase"/>
    <property type="match status" value="1"/>
</dbReference>
<dbReference type="PANTHER" id="PTHR21660">
    <property type="entry name" value="THIOESTERASE SUPERFAMILY MEMBER-RELATED"/>
    <property type="match status" value="1"/>
</dbReference>
<dbReference type="InParanoid" id="C1G6W7"/>
<evidence type="ECO:0000313" key="4">
    <source>
        <dbReference type="Proteomes" id="UP000001628"/>
    </source>
</evidence>
<dbReference type="HOGENOM" id="CLU_089876_1_0_1"/>
<dbReference type="AlphaFoldDB" id="C1G6W7"/>
<dbReference type="EMBL" id="KN275959">
    <property type="protein sequence ID" value="EEH46824.2"/>
    <property type="molecule type" value="Genomic_DNA"/>
</dbReference>
<dbReference type="KEGG" id="pbn:PADG_02922"/>
<gene>
    <name evidence="3" type="ORF">PADG_02922</name>
</gene>
<evidence type="ECO:0000256" key="1">
    <source>
        <dbReference type="ARBA" id="ARBA00008324"/>
    </source>
</evidence>
<dbReference type="OrthoDB" id="2831072at2759"/>
<evidence type="ECO:0000313" key="3">
    <source>
        <dbReference type="EMBL" id="EEH46824.2"/>
    </source>
</evidence>
<dbReference type="SUPFAM" id="SSF54637">
    <property type="entry name" value="Thioesterase/thiol ester dehydrase-isomerase"/>
    <property type="match status" value="1"/>
</dbReference>
<dbReference type="InterPro" id="IPR029069">
    <property type="entry name" value="HotDog_dom_sf"/>
</dbReference>
<dbReference type="Proteomes" id="UP000001628">
    <property type="component" value="Unassembled WGS sequence"/>
</dbReference>
<sequence>MANDDGARRRAAREAVEGFCEVYKGIMEEKNFKVSICSHIRVYLERYIYFNDGYDRQLMQDLRLIDASPSGGAVWELTITEFWANLNGVMHGGAYGVIFDMCTAISMNPIAREGYWEFLAGVTRSLNISYLKAVPIGTTIRIRANVVQHGRTMALISAVMESPDGKVVYATAEHHKVHVPAQPEYAQRMNEWRRQRELAKL</sequence>
<keyword evidence="4" id="KW-1185">Reference proteome</keyword>
<dbReference type="Pfam" id="PF03061">
    <property type="entry name" value="4HBT"/>
    <property type="match status" value="1"/>
</dbReference>
<dbReference type="OMA" id="QMAMIRG"/>
<dbReference type="RefSeq" id="XP_010758193.1">
    <property type="nucleotide sequence ID" value="XM_010759891.1"/>
</dbReference>
<dbReference type="VEuPathDB" id="FungiDB:PADG_02922"/>
<dbReference type="eggNOG" id="KOG3328">
    <property type="taxonomic scope" value="Eukaryota"/>
</dbReference>
<dbReference type="InterPro" id="IPR039298">
    <property type="entry name" value="ACOT13"/>
</dbReference>
<proteinExistence type="inferred from homology"/>
<organism evidence="3 4">
    <name type="scientific">Paracoccidioides brasiliensis (strain Pb18)</name>
    <dbReference type="NCBI Taxonomy" id="502780"/>
    <lineage>
        <taxon>Eukaryota</taxon>
        <taxon>Fungi</taxon>
        <taxon>Dikarya</taxon>
        <taxon>Ascomycota</taxon>
        <taxon>Pezizomycotina</taxon>
        <taxon>Eurotiomycetes</taxon>
        <taxon>Eurotiomycetidae</taxon>
        <taxon>Onygenales</taxon>
        <taxon>Ajellomycetaceae</taxon>
        <taxon>Paracoccidioides</taxon>
    </lineage>
</organism>